<organism evidence="1 2">
    <name type="scientific">Spectribacter acetivorans</name>
    <dbReference type="NCBI Taxonomy" id="3075603"/>
    <lineage>
        <taxon>Bacteria</taxon>
        <taxon>Pseudomonadati</taxon>
        <taxon>Pseudomonadota</taxon>
        <taxon>Gammaproteobacteria</taxon>
        <taxon>Salinisphaerales</taxon>
        <taxon>Salinisphaeraceae</taxon>
        <taxon>Spectribacter</taxon>
    </lineage>
</organism>
<name>A0ABU3B9I0_9GAMM</name>
<dbReference type="Proteomes" id="UP001259982">
    <property type="component" value="Unassembled WGS sequence"/>
</dbReference>
<evidence type="ECO:0000313" key="1">
    <source>
        <dbReference type="EMBL" id="MDT0618467.1"/>
    </source>
</evidence>
<accession>A0ABU3B9I0</accession>
<comment type="caution">
    <text evidence="1">The sequence shown here is derived from an EMBL/GenBank/DDBJ whole genome shotgun (WGS) entry which is preliminary data.</text>
</comment>
<dbReference type="EMBL" id="JAVRHY010000006">
    <property type="protein sequence ID" value="MDT0618467.1"/>
    <property type="molecule type" value="Genomic_DNA"/>
</dbReference>
<reference evidence="1 2" key="1">
    <citation type="submission" date="2023-09" db="EMBL/GenBank/DDBJ databases">
        <authorList>
            <person name="Rey-Velasco X."/>
        </authorList>
    </citation>
    <scope>NUCLEOTIDE SEQUENCE [LARGE SCALE GENOMIC DNA]</scope>
    <source>
        <strain evidence="1 2">P385</strain>
    </source>
</reference>
<keyword evidence="2" id="KW-1185">Reference proteome</keyword>
<gene>
    <name evidence="1" type="ORF">RM531_08255</name>
</gene>
<evidence type="ECO:0000313" key="2">
    <source>
        <dbReference type="Proteomes" id="UP001259982"/>
    </source>
</evidence>
<proteinExistence type="predicted"/>
<dbReference type="RefSeq" id="WP_311658583.1">
    <property type="nucleotide sequence ID" value="NZ_JAVRHY010000006.1"/>
</dbReference>
<sequence length="282" mass="30728">MSEQMLCRVKNTVDATYGIAQMVTESGQVKWVDFGDGLEGVRGRSLLPLPPQIVASVSVEAWVRDVAMEIAQQKMDVTLEVLCLSHEDLITMEDNRETSDLLVVETLDHDGPRSVSVVESIEAFFGVNNLEEITQDMLESARRGLMDSLAFASREGCPGEARLAKALSAFYHQVVDLPVQPGEALGRMAGTAGYVHLNNGRQVAIDEAGFGCVECKISLDGLMRRSRTDAIHWLSHQAFGGHQAKAVSYEVIGGQHKEVRLRVRGYLKGAVTDVTATGEARA</sequence>
<protein>
    <submittedName>
        <fullName evidence="1">Uncharacterized protein</fullName>
    </submittedName>
</protein>